<accession>A0A1R3KUP0</accession>
<dbReference type="Proteomes" id="UP000187203">
    <property type="component" value="Unassembled WGS sequence"/>
</dbReference>
<feature type="domain" description="FBD" evidence="1">
    <location>
        <begin position="182"/>
        <end position="248"/>
    </location>
</feature>
<comment type="caution">
    <text evidence="2">The sequence shown here is derived from an EMBL/GenBank/DDBJ whole genome shotgun (WGS) entry which is preliminary data.</text>
</comment>
<dbReference type="Pfam" id="PF08387">
    <property type="entry name" value="FBD"/>
    <property type="match status" value="1"/>
</dbReference>
<protein>
    <recommendedName>
        <fullName evidence="1">FBD domain-containing protein</fullName>
    </recommendedName>
</protein>
<dbReference type="InterPro" id="IPR032675">
    <property type="entry name" value="LRR_dom_sf"/>
</dbReference>
<dbReference type="PANTHER" id="PTHR31900:SF30">
    <property type="entry name" value="SUPERFAMILY PROTEIN, PUTATIVE-RELATED"/>
    <property type="match status" value="1"/>
</dbReference>
<dbReference type="EMBL" id="AWUE01011309">
    <property type="protein sequence ID" value="OMP10758.1"/>
    <property type="molecule type" value="Genomic_DNA"/>
</dbReference>
<evidence type="ECO:0000313" key="3">
    <source>
        <dbReference type="Proteomes" id="UP000187203"/>
    </source>
</evidence>
<gene>
    <name evidence="2" type="ORF">COLO4_04295</name>
</gene>
<reference evidence="3" key="1">
    <citation type="submission" date="2013-09" db="EMBL/GenBank/DDBJ databases">
        <title>Corchorus olitorius genome sequencing.</title>
        <authorList>
            <person name="Alam M."/>
            <person name="Haque M.S."/>
            <person name="Islam M.S."/>
            <person name="Emdad E.M."/>
            <person name="Islam M.M."/>
            <person name="Ahmed B."/>
            <person name="Halim A."/>
            <person name="Hossen Q.M.M."/>
            <person name="Hossain M.Z."/>
            <person name="Ahmed R."/>
            <person name="Khan M.M."/>
            <person name="Islam R."/>
            <person name="Rashid M.M."/>
            <person name="Khan S.A."/>
            <person name="Rahman M.S."/>
            <person name="Alam M."/>
            <person name="Yahiya A.S."/>
            <person name="Khan M.S."/>
            <person name="Azam M.S."/>
            <person name="Haque T."/>
            <person name="Lashkar M.Z.H."/>
            <person name="Akhand A.I."/>
            <person name="Morshed G."/>
            <person name="Roy S."/>
            <person name="Uddin K.S."/>
            <person name="Rabeya T."/>
            <person name="Hossain A.S."/>
            <person name="Chowdhury A."/>
            <person name="Snigdha A.R."/>
            <person name="Mortoza M.S."/>
            <person name="Matin S.A."/>
            <person name="Hoque S.M.E."/>
            <person name="Islam M.K."/>
            <person name="Roy D.K."/>
            <person name="Haider R."/>
            <person name="Moosa M.M."/>
            <person name="Elias S.M."/>
            <person name="Hasan A.M."/>
            <person name="Jahan S."/>
            <person name="Shafiuddin M."/>
            <person name="Mahmood N."/>
            <person name="Shommy N.S."/>
        </authorList>
    </citation>
    <scope>NUCLEOTIDE SEQUENCE [LARGE SCALE GENOMIC DNA]</scope>
    <source>
        <strain evidence="3">cv. O-4</strain>
    </source>
</reference>
<evidence type="ECO:0000313" key="2">
    <source>
        <dbReference type="EMBL" id="OMP10758.1"/>
    </source>
</evidence>
<dbReference type="AlphaFoldDB" id="A0A1R3KUP0"/>
<name>A0A1R3KUP0_9ROSI</name>
<organism evidence="2 3">
    <name type="scientific">Corchorus olitorius</name>
    <dbReference type="NCBI Taxonomy" id="93759"/>
    <lineage>
        <taxon>Eukaryota</taxon>
        <taxon>Viridiplantae</taxon>
        <taxon>Streptophyta</taxon>
        <taxon>Embryophyta</taxon>
        <taxon>Tracheophyta</taxon>
        <taxon>Spermatophyta</taxon>
        <taxon>Magnoliopsida</taxon>
        <taxon>eudicotyledons</taxon>
        <taxon>Gunneridae</taxon>
        <taxon>Pentapetalae</taxon>
        <taxon>rosids</taxon>
        <taxon>malvids</taxon>
        <taxon>Malvales</taxon>
        <taxon>Malvaceae</taxon>
        <taxon>Grewioideae</taxon>
        <taxon>Apeibeae</taxon>
        <taxon>Corchorus</taxon>
    </lineage>
</organism>
<dbReference type="PANTHER" id="PTHR31900">
    <property type="entry name" value="F-BOX/RNI SUPERFAMILY PROTEIN-RELATED"/>
    <property type="match status" value="1"/>
</dbReference>
<dbReference type="SUPFAM" id="SSF52047">
    <property type="entry name" value="RNI-like"/>
    <property type="match status" value="1"/>
</dbReference>
<evidence type="ECO:0000259" key="1">
    <source>
        <dbReference type="SMART" id="SM00579"/>
    </source>
</evidence>
<dbReference type="InterPro" id="IPR050232">
    <property type="entry name" value="FBL13/AtMIF1-like"/>
</dbReference>
<proteinExistence type="predicted"/>
<keyword evidence="3" id="KW-1185">Reference proteome</keyword>
<dbReference type="InterPro" id="IPR006566">
    <property type="entry name" value="FBD"/>
</dbReference>
<dbReference type="Gene3D" id="3.80.10.10">
    <property type="entry name" value="Ribonuclease Inhibitor"/>
    <property type="match status" value="1"/>
</dbReference>
<dbReference type="OrthoDB" id="594804at2759"/>
<dbReference type="SMART" id="SM00579">
    <property type="entry name" value="FBD"/>
    <property type="match status" value="1"/>
</dbReference>
<sequence length="248" mass="27656">MDNSCTMRNGKSMKLGSEGNSDELEVEGFDPPGCQFIISGVRLKEFAFMGELKHDYCITDTPSLVKAFVGGVEIKQKGSDRLVAYHAHKLLRGFGKTLESIQISCHVLQALTYAEELAAHLPMFENLKQIEVFGLEPVNLACRGLLNIVQKSPHLESLHLLEGVRLSTNSEEDDKIFNPVPACFLTHLKTVKLSNFSGTEEELRVVKSLLQRARVLEKLWLNSNEETRILDLLSTLPAGLLNNNVAFF</sequence>